<organism evidence="1">
    <name type="scientific">Ixodes ricinus</name>
    <name type="common">Common tick</name>
    <name type="synonym">Acarus ricinus</name>
    <dbReference type="NCBI Taxonomy" id="34613"/>
    <lineage>
        <taxon>Eukaryota</taxon>
        <taxon>Metazoa</taxon>
        <taxon>Ecdysozoa</taxon>
        <taxon>Arthropoda</taxon>
        <taxon>Chelicerata</taxon>
        <taxon>Arachnida</taxon>
        <taxon>Acari</taxon>
        <taxon>Parasitiformes</taxon>
        <taxon>Ixodida</taxon>
        <taxon>Ixodoidea</taxon>
        <taxon>Ixodidae</taxon>
        <taxon>Ixodinae</taxon>
        <taxon>Ixodes</taxon>
    </lineage>
</organism>
<dbReference type="EMBL" id="GIFC01010586">
    <property type="protein sequence ID" value="MXU92669.1"/>
    <property type="molecule type" value="Transcribed_RNA"/>
</dbReference>
<reference evidence="1" key="1">
    <citation type="submission" date="2019-12" db="EMBL/GenBank/DDBJ databases">
        <title>An insight into the sialome of adult female Ixodes ricinus ticks feeding for 6 days.</title>
        <authorList>
            <person name="Perner J."/>
            <person name="Ribeiro J.M.C."/>
        </authorList>
    </citation>
    <scope>NUCLEOTIDE SEQUENCE</scope>
    <source>
        <strain evidence="1">Semi-engorged</strain>
        <tissue evidence="1">Salivary glands</tissue>
    </source>
</reference>
<sequence>MNLLVFSLGVQATTDCSTLHSDGVVCLILHKIDVSFTIPFSSSVNFFMKSGSSPFSFASQISFNRPDSSLVFAFMWSSHFFVISSGRCSNVHLSEGNACSDPFFCSSHISGSVDGGVGVDAAVSFWVGCFALGGIA</sequence>
<evidence type="ECO:0000313" key="1">
    <source>
        <dbReference type="EMBL" id="MXU92669.1"/>
    </source>
</evidence>
<name>A0A6B0USB9_IXORI</name>
<accession>A0A6B0USB9</accession>
<proteinExistence type="predicted"/>
<protein>
    <submittedName>
        <fullName evidence="1">Uncharacterized protein</fullName>
    </submittedName>
</protein>
<dbReference type="AlphaFoldDB" id="A0A6B0USB9"/>